<evidence type="ECO:0000313" key="5">
    <source>
        <dbReference type="Proteomes" id="UP000305760"/>
    </source>
</evidence>
<keyword evidence="2" id="KW-0812">Transmembrane</keyword>
<comment type="similarity">
    <text evidence="1 2">Belongs to the outer membrane factor (OMF) (TC 1.B.17) family.</text>
</comment>
<dbReference type="AlphaFoldDB" id="A0A5C4RVU7"/>
<dbReference type="Gene3D" id="1.20.1600.10">
    <property type="entry name" value="Outer membrane efflux proteins (OEP)"/>
    <property type="match status" value="1"/>
</dbReference>
<evidence type="ECO:0000256" key="3">
    <source>
        <dbReference type="SAM" id="MobiDB-lite"/>
    </source>
</evidence>
<dbReference type="PROSITE" id="PS51257">
    <property type="entry name" value="PROKAR_LIPOPROTEIN"/>
    <property type="match status" value="1"/>
</dbReference>
<organism evidence="4 5">
    <name type="scientific">Arenimonas terrae</name>
    <dbReference type="NCBI Taxonomy" id="2546226"/>
    <lineage>
        <taxon>Bacteria</taxon>
        <taxon>Pseudomonadati</taxon>
        <taxon>Pseudomonadota</taxon>
        <taxon>Gammaproteobacteria</taxon>
        <taxon>Lysobacterales</taxon>
        <taxon>Lysobacteraceae</taxon>
        <taxon>Arenimonas</taxon>
    </lineage>
</organism>
<dbReference type="Pfam" id="PF02321">
    <property type="entry name" value="OEP"/>
    <property type="match status" value="2"/>
</dbReference>
<protein>
    <submittedName>
        <fullName evidence="4">Efflux transporter outer membrane subunit</fullName>
    </submittedName>
</protein>
<dbReference type="SUPFAM" id="SSF56954">
    <property type="entry name" value="Outer membrane efflux proteins (OEP)"/>
    <property type="match status" value="1"/>
</dbReference>
<sequence length="484" mass="51636">MSASFRLSSLALALLLAGCTVGPDHVRPQFTTSDQFLRSETTITTSPSASAASEAAFWQRFDDPLLTGLVEDALRANHDLRIGLARLDQARALSRQSRFDLFPTVTAEAGASESRASADQAPGVSRADRDTESRDAAALLSWELDLFGRVRRGVQAQRADSDAVAADLAALQVSVVAELSQAYFDLRGRQAQLAVARGNADNQRGSLDLVAVRLEAGRGTELDTARAGAQLESTLSRIPALEAEVAAHMHRIAVLTGRTPDALVAQLEAPQALPVLLDPIAAGAPADLLRRRPDIAAAEHRLEAATARIGVATADLFPRFTLGGLIGSQASGGGDLFGRDSETRLVALGVDWSFLDVGRVRARLAAAEAGADEHLARYQQTVLRALEETETALVRYQNARTERVHLEAAANASARGAELARLRFEGGLIDFLQVLDAERTRLEAEDQLAQSQARTATALVAVYRALAGGWPEQAPEREHIAAAD</sequence>
<dbReference type="PANTHER" id="PTHR30203:SF25">
    <property type="entry name" value="OUTER MEMBRANE PROTEIN-RELATED"/>
    <property type="match status" value="1"/>
</dbReference>
<dbReference type="EMBL" id="SMDR01000001">
    <property type="protein sequence ID" value="TNJ35029.1"/>
    <property type="molecule type" value="Genomic_DNA"/>
</dbReference>
<keyword evidence="5" id="KW-1185">Reference proteome</keyword>
<name>A0A5C4RVU7_9GAMM</name>
<comment type="subcellular location">
    <subcellularLocation>
        <location evidence="2">Cell outer membrane</location>
        <topology evidence="2">Lipid-anchor</topology>
    </subcellularLocation>
</comment>
<dbReference type="GO" id="GO:0015562">
    <property type="term" value="F:efflux transmembrane transporter activity"/>
    <property type="evidence" value="ECO:0007669"/>
    <property type="project" value="InterPro"/>
</dbReference>
<feature type="chain" id="PRO_5023038354" evidence="2">
    <location>
        <begin position="23"/>
        <end position="484"/>
    </location>
</feature>
<feature type="region of interest" description="Disordered" evidence="3">
    <location>
        <begin position="111"/>
        <end position="130"/>
    </location>
</feature>
<feature type="signal peptide" evidence="2">
    <location>
        <begin position="1"/>
        <end position="22"/>
    </location>
</feature>
<dbReference type="Gene3D" id="2.20.200.10">
    <property type="entry name" value="Outer membrane efflux proteins (OEP)"/>
    <property type="match status" value="1"/>
</dbReference>
<dbReference type="InterPro" id="IPR003423">
    <property type="entry name" value="OMP_efflux"/>
</dbReference>
<evidence type="ECO:0000313" key="4">
    <source>
        <dbReference type="EMBL" id="TNJ35029.1"/>
    </source>
</evidence>
<comment type="caution">
    <text evidence="4">The sequence shown here is derived from an EMBL/GenBank/DDBJ whole genome shotgun (WGS) entry which is preliminary data.</text>
</comment>
<dbReference type="Proteomes" id="UP000305760">
    <property type="component" value="Unassembled WGS sequence"/>
</dbReference>
<evidence type="ECO:0000256" key="2">
    <source>
        <dbReference type="RuleBase" id="RU362097"/>
    </source>
</evidence>
<accession>A0A5C4RVU7</accession>
<dbReference type="InterPro" id="IPR010131">
    <property type="entry name" value="MdtP/NodT-like"/>
</dbReference>
<gene>
    <name evidence="4" type="ORF">E1B00_04430</name>
</gene>
<reference evidence="4 5" key="1">
    <citation type="submission" date="2019-03" db="EMBL/GenBank/DDBJ databases">
        <title>Arenimonas daejeonensis sp. nov., isolated from compost.</title>
        <authorList>
            <person name="Jeon C.O."/>
        </authorList>
    </citation>
    <scope>NUCLEOTIDE SEQUENCE [LARGE SCALE GENOMIC DNA]</scope>
    <source>
        <strain evidence="4 5">R29</strain>
    </source>
</reference>
<keyword evidence="2" id="KW-0732">Signal</keyword>
<keyword evidence="2" id="KW-0564">Palmitate</keyword>
<dbReference type="GO" id="GO:0009279">
    <property type="term" value="C:cell outer membrane"/>
    <property type="evidence" value="ECO:0007669"/>
    <property type="project" value="UniProtKB-SubCell"/>
</dbReference>
<evidence type="ECO:0000256" key="1">
    <source>
        <dbReference type="ARBA" id="ARBA00007613"/>
    </source>
</evidence>
<dbReference type="RefSeq" id="WP_139446101.1">
    <property type="nucleotide sequence ID" value="NZ_SMDR01000001.1"/>
</dbReference>
<keyword evidence="2" id="KW-0449">Lipoprotein</keyword>
<dbReference type="NCBIfam" id="TIGR01845">
    <property type="entry name" value="outer_NodT"/>
    <property type="match status" value="1"/>
</dbReference>
<keyword evidence="2" id="KW-0472">Membrane</keyword>
<dbReference type="PANTHER" id="PTHR30203">
    <property type="entry name" value="OUTER MEMBRANE CATION EFFLUX PROTEIN"/>
    <property type="match status" value="1"/>
</dbReference>
<dbReference type="OrthoDB" id="9770517at2"/>
<keyword evidence="2" id="KW-1134">Transmembrane beta strand</keyword>
<proteinExistence type="inferred from homology"/>